<dbReference type="EMBL" id="JABXXO010000001">
    <property type="protein sequence ID" value="KAF7784997.1"/>
    <property type="molecule type" value="Genomic_DNA"/>
</dbReference>
<comment type="caution">
    <text evidence="1">The sequence shown here is derived from an EMBL/GenBank/DDBJ whole genome shotgun (WGS) entry which is preliminary data.</text>
</comment>
<reference evidence="1 2" key="1">
    <citation type="journal article" name="Sci. Rep.">
        <title>Telomere-to-telomere assembled and centromere annotated genomes of the two main subspecies of the button mushroom Agaricus bisporus reveal especially polymorphic chromosome ends.</title>
        <authorList>
            <person name="Sonnenberg A.S.M."/>
            <person name="Sedaghat-Telgerd N."/>
            <person name="Lavrijssen B."/>
            <person name="Ohm R.A."/>
            <person name="Hendrickx P.M."/>
            <person name="Scholtmeijer K."/>
            <person name="Baars J.J.P."/>
            <person name="van Peer A."/>
        </authorList>
    </citation>
    <scope>NUCLEOTIDE SEQUENCE [LARGE SCALE GENOMIC DNA]</scope>
    <source>
        <strain evidence="1 2">H119_p4</strain>
    </source>
</reference>
<dbReference type="Proteomes" id="UP000629468">
    <property type="component" value="Unassembled WGS sequence"/>
</dbReference>
<name>A0A8H7FBX2_AGABI</name>
<dbReference type="AlphaFoldDB" id="A0A8H7FBX2"/>
<organism evidence="1 2">
    <name type="scientific">Agaricus bisporus var. burnettii</name>
    <dbReference type="NCBI Taxonomy" id="192524"/>
    <lineage>
        <taxon>Eukaryota</taxon>
        <taxon>Fungi</taxon>
        <taxon>Dikarya</taxon>
        <taxon>Basidiomycota</taxon>
        <taxon>Agaricomycotina</taxon>
        <taxon>Agaricomycetes</taxon>
        <taxon>Agaricomycetidae</taxon>
        <taxon>Agaricales</taxon>
        <taxon>Agaricineae</taxon>
        <taxon>Agaricaceae</taxon>
        <taxon>Agaricus</taxon>
    </lineage>
</organism>
<protein>
    <submittedName>
        <fullName evidence="1">Uncharacterized protein</fullName>
    </submittedName>
</protein>
<proteinExistence type="predicted"/>
<evidence type="ECO:0000313" key="2">
    <source>
        <dbReference type="Proteomes" id="UP000629468"/>
    </source>
</evidence>
<gene>
    <name evidence="1" type="ORF">Agabi119p4_1162</name>
</gene>
<accession>A0A8H7FBX2</accession>
<evidence type="ECO:0000313" key="1">
    <source>
        <dbReference type="EMBL" id="KAF7784997.1"/>
    </source>
</evidence>
<sequence>MLVGPNSGLTKRFMLTGPNIKGSGPKPSLFTTAHIVPACLLIRLEFAYKSFAPPHNSPRALQQVEPSQTMPLASGPAASDENLELGLSRFSNTRETNCSSLRYLPASGLITETHWFSAPVTARIGDDGALNVSFDMLHWSSCFTNATKLLWCCMLRMITKRVRSISALLLLGPGGEPLDG</sequence>